<name>A0A6A4SMW5_SCOMX</name>
<dbReference type="InterPro" id="IPR003123">
    <property type="entry name" value="VPS9"/>
</dbReference>
<reference evidence="3 4" key="1">
    <citation type="submission" date="2019-06" db="EMBL/GenBank/DDBJ databases">
        <title>Draft genomes of female and male turbot (Scophthalmus maximus).</title>
        <authorList>
            <person name="Xu H."/>
            <person name="Xu X.-W."/>
            <person name="Shao C."/>
            <person name="Chen S."/>
        </authorList>
    </citation>
    <scope>NUCLEOTIDE SEQUENCE [LARGE SCALE GENOMIC DNA]</scope>
    <source>
        <strain evidence="3">Ysfricsl-2016a</strain>
        <tissue evidence="3">Blood</tissue>
    </source>
</reference>
<feature type="domain" description="VPS9" evidence="2">
    <location>
        <begin position="102"/>
        <end position="246"/>
    </location>
</feature>
<dbReference type="PANTHER" id="PTHR23101:SF103">
    <property type="entry name" value="RAB5 GDP_GTP EXCHANGE FACTOR"/>
    <property type="match status" value="1"/>
</dbReference>
<feature type="compositionally biased region" description="Basic and acidic residues" evidence="1">
    <location>
        <begin position="15"/>
        <end position="35"/>
    </location>
</feature>
<dbReference type="GO" id="GO:0005829">
    <property type="term" value="C:cytosol"/>
    <property type="evidence" value="ECO:0007669"/>
    <property type="project" value="TreeGrafter"/>
</dbReference>
<sequence>METLRGRASAPSAGERGHVQLEPRDKTPESPESKRNALKAYQSLEPGDFTGFLKILRSPSSQRLQSRCFSEAQVTQIMEHVEKLIMTRLHKWVFCHDSCDDELKDLALQRRIRSLNWVTPQMLSVPFPDKKTAVTSDPFLPAITAIIEMDAKRAPQDKLACVSKCSQHVFEALSNSNSEPANADDFLSGLIYVVLKANPPRLHSNMQYVIRFGLPHSLMAGESGYYFTNLSCAVAFIEKLDGPALNLSPEEFEGYMLNQRAPSGRNKRQQTAGDTQHLLEELTGRQEKLHQGMDTLNVQLQKWVQAVHSQLDEATAQFSLVQKEMTAQAELSHVFSPSSHDVSPQGDDKEQLLQELTDQNAGPQDIDC</sequence>
<dbReference type="Gene3D" id="1.10.246.120">
    <property type="match status" value="1"/>
</dbReference>
<dbReference type="Proteomes" id="UP000438429">
    <property type="component" value="Unassembled WGS sequence"/>
</dbReference>
<dbReference type="EMBL" id="VEVO01000012">
    <property type="protein sequence ID" value="KAF0033905.1"/>
    <property type="molecule type" value="Genomic_DNA"/>
</dbReference>
<dbReference type="InterPro" id="IPR045046">
    <property type="entry name" value="Vps9-like"/>
</dbReference>
<protein>
    <recommendedName>
        <fullName evidence="2">VPS9 domain-containing protein</fullName>
    </recommendedName>
</protein>
<dbReference type="PROSITE" id="PS51205">
    <property type="entry name" value="VPS9"/>
    <property type="match status" value="1"/>
</dbReference>
<dbReference type="SUPFAM" id="SSF109993">
    <property type="entry name" value="VPS9 domain"/>
    <property type="match status" value="1"/>
</dbReference>
<evidence type="ECO:0000313" key="4">
    <source>
        <dbReference type="Proteomes" id="UP000438429"/>
    </source>
</evidence>
<dbReference type="Gene3D" id="1.20.1050.80">
    <property type="entry name" value="VPS9 domain"/>
    <property type="match status" value="1"/>
</dbReference>
<dbReference type="GO" id="GO:0031267">
    <property type="term" value="F:small GTPase binding"/>
    <property type="evidence" value="ECO:0007669"/>
    <property type="project" value="TreeGrafter"/>
</dbReference>
<gene>
    <name evidence="3" type="ORF">F2P81_013971</name>
</gene>
<dbReference type="InterPro" id="IPR037191">
    <property type="entry name" value="VPS9_dom_sf"/>
</dbReference>
<evidence type="ECO:0000313" key="3">
    <source>
        <dbReference type="EMBL" id="KAF0033905.1"/>
    </source>
</evidence>
<dbReference type="Pfam" id="PF02204">
    <property type="entry name" value="VPS9"/>
    <property type="match status" value="1"/>
</dbReference>
<organism evidence="3 4">
    <name type="scientific">Scophthalmus maximus</name>
    <name type="common">Turbot</name>
    <name type="synonym">Psetta maxima</name>
    <dbReference type="NCBI Taxonomy" id="52904"/>
    <lineage>
        <taxon>Eukaryota</taxon>
        <taxon>Metazoa</taxon>
        <taxon>Chordata</taxon>
        <taxon>Craniata</taxon>
        <taxon>Vertebrata</taxon>
        <taxon>Euteleostomi</taxon>
        <taxon>Actinopterygii</taxon>
        <taxon>Neopterygii</taxon>
        <taxon>Teleostei</taxon>
        <taxon>Neoteleostei</taxon>
        <taxon>Acanthomorphata</taxon>
        <taxon>Carangaria</taxon>
        <taxon>Pleuronectiformes</taxon>
        <taxon>Pleuronectoidei</taxon>
        <taxon>Scophthalmidae</taxon>
        <taxon>Scophthalmus</taxon>
    </lineage>
</organism>
<evidence type="ECO:0000259" key="2">
    <source>
        <dbReference type="PROSITE" id="PS51205"/>
    </source>
</evidence>
<dbReference type="AlphaFoldDB" id="A0A6A4SMW5"/>
<evidence type="ECO:0000256" key="1">
    <source>
        <dbReference type="SAM" id="MobiDB-lite"/>
    </source>
</evidence>
<proteinExistence type="predicted"/>
<feature type="region of interest" description="Disordered" evidence="1">
    <location>
        <begin position="1"/>
        <end position="35"/>
    </location>
</feature>
<dbReference type="SMART" id="SM00167">
    <property type="entry name" value="VPS9"/>
    <property type="match status" value="1"/>
</dbReference>
<dbReference type="GO" id="GO:0016192">
    <property type="term" value="P:vesicle-mediated transport"/>
    <property type="evidence" value="ECO:0007669"/>
    <property type="project" value="InterPro"/>
</dbReference>
<dbReference type="PANTHER" id="PTHR23101">
    <property type="entry name" value="RAB GDP/GTP EXCHANGE FACTOR"/>
    <property type="match status" value="1"/>
</dbReference>
<comment type="caution">
    <text evidence="3">The sequence shown here is derived from an EMBL/GenBank/DDBJ whole genome shotgun (WGS) entry which is preliminary data.</text>
</comment>
<accession>A0A6A4SMW5</accession>
<dbReference type="GO" id="GO:0005085">
    <property type="term" value="F:guanyl-nucleotide exchange factor activity"/>
    <property type="evidence" value="ECO:0007669"/>
    <property type="project" value="InterPro"/>
</dbReference>
<dbReference type="GO" id="GO:0030139">
    <property type="term" value="C:endocytic vesicle"/>
    <property type="evidence" value="ECO:0007669"/>
    <property type="project" value="TreeGrafter"/>
</dbReference>